<dbReference type="AlphaFoldDB" id="A0A397VRX9"/>
<dbReference type="EMBL" id="QKWP01000212">
    <property type="protein sequence ID" value="RIB24552.1"/>
    <property type="molecule type" value="Genomic_DNA"/>
</dbReference>
<sequence>MPNIIIDKNLKTDLETIPPIGVSLFAELATGYVKYRPQWEMFECLDSVLEHCLLKIAKGNYLINYSVEAIELGVTVMATNKVLAAYAITTGLHKLNGSGIK</sequence>
<protein>
    <submittedName>
        <fullName evidence="1">Uncharacterized protein</fullName>
    </submittedName>
</protein>
<keyword evidence="2" id="KW-1185">Reference proteome</keyword>
<evidence type="ECO:0000313" key="2">
    <source>
        <dbReference type="Proteomes" id="UP000266673"/>
    </source>
</evidence>
<organism evidence="1 2">
    <name type="scientific">Gigaspora rosea</name>
    <dbReference type="NCBI Taxonomy" id="44941"/>
    <lineage>
        <taxon>Eukaryota</taxon>
        <taxon>Fungi</taxon>
        <taxon>Fungi incertae sedis</taxon>
        <taxon>Mucoromycota</taxon>
        <taxon>Glomeromycotina</taxon>
        <taxon>Glomeromycetes</taxon>
        <taxon>Diversisporales</taxon>
        <taxon>Gigasporaceae</taxon>
        <taxon>Gigaspora</taxon>
    </lineage>
</organism>
<dbReference type="OrthoDB" id="2387250at2759"/>
<reference evidence="1 2" key="1">
    <citation type="submission" date="2018-06" db="EMBL/GenBank/DDBJ databases">
        <title>Comparative genomics reveals the genomic features of Rhizophagus irregularis, R. cerebriforme, R. diaphanum and Gigaspora rosea, and their symbiotic lifestyle signature.</title>
        <authorList>
            <person name="Morin E."/>
            <person name="San Clemente H."/>
            <person name="Chen E.C.H."/>
            <person name="De La Providencia I."/>
            <person name="Hainaut M."/>
            <person name="Kuo A."/>
            <person name="Kohler A."/>
            <person name="Murat C."/>
            <person name="Tang N."/>
            <person name="Roy S."/>
            <person name="Loubradou J."/>
            <person name="Henrissat B."/>
            <person name="Grigoriev I.V."/>
            <person name="Corradi N."/>
            <person name="Roux C."/>
            <person name="Martin F.M."/>
        </authorList>
    </citation>
    <scope>NUCLEOTIDE SEQUENCE [LARGE SCALE GENOMIC DNA]</scope>
    <source>
        <strain evidence="1 2">DAOM 194757</strain>
    </source>
</reference>
<comment type="caution">
    <text evidence="1">The sequence shown here is derived from an EMBL/GenBank/DDBJ whole genome shotgun (WGS) entry which is preliminary data.</text>
</comment>
<accession>A0A397VRX9</accession>
<evidence type="ECO:0000313" key="1">
    <source>
        <dbReference type="EMBL" id="RIB24552.1"/>
    </source>
</evidence>
<name>A0A397VRX9_9GLOM</name>
<dbReference type="Proteomes" id="UP000266673">
    <property type="component" value="Unassembled WGS sequence"/>
</dbReference>
<gene>
    <name evidence="1" type="ORF">C2G38_2139212</name>
</gene>
<proteinExistence type="predicted"/>